<evidence type="ECO:0000313" key="2">
    <source>
        <dbReference type="EMBL" id="TWP35840.1"/>
    </source>
</evidence>
<dbReference type="InterPro" id="IPR029058">
    <property type="entry name" value="AB_hydrolase_fold"/>
</dbReference>
<dbReference type="EMBL" id="VCQV01000016">
    <property type="protein sequence ID" value="TWP35840.1"/>
    <property type="molecule type" value="Genomic_DNA"/>
</dbReference>
<dbReference type="OrthoDB" id="4819815at2"/>
<gene>
    <name evidence="2" type="ORF">FGL98_12635</name>
</gene>
<organism evidence="2 3">
    <name type="scientific">Leekyejoonella antrihumi</name>
    <dbReference type="NCBI Taxonomy" id="1660198"/>
    <lineage>
        <taxon>Bacteria</taxon>
        <taxon>Bacillati</taxon>
        <taxon>Actinomycetota</taxon>
        <taxon>Actinomycetes</taxon>
        <taxon>Micrococcales</taxon>
        <taxon>Dermacoccaceae</taxon>
        <taxon>Leekyejoonella</taxon>
    </lineage>
</organism>
<dbReference type="Gene3D" id="3.40.50.1820">
    <property type="entry name" value="alpha/beta hydrolase"/>
    <property type="match status" value="1"/>
</dbReference>
<dbReference type="SUPFAM" id="SSF53474">
    <property type="entry name" value="alpha/beta-Hydrolases"/>
    <property type="match status" value="1"/>
</dbReference>
<keyword evidence="3" id="KW-1185">Reference proteome</keyword>
<dbReference type="Proteomes" id="UP000320244">
    <property type="component" value="Unassembled WGS sequence"/>
</dbReference>
<evidence type="ECO:0000313" key="3">
    <source>
        <dbReference type="Proteomes" id="UP000320244"/>
    </source>
</evidence>
<proteinExistence type="predicted"/>
<sequence>MLLDAHYPQLVNGVIPVEKIHGPLLLVCGTMDRIWPSCGFTAAIQARLRAHHFRYPVTALTVPNAGHAAGGMEAYYSATAAAYDQPFSAYYTVLGGTLEANKQGEAKGHAALLKFLQAQR</sequence>
<reference evidence="2 3" key="1">
    <citation type="submission" date="2019-05" db="EMBL/GenBank/DDBJ databases">
        <authorList>
            <person name="Lee S.D."/>
        </authorList>
    </citation>
    <scope>NUCLEOTIDE SEQUENCE [LARGE SCALE GENOMIC DNA]</scope>
    <source>
        <strain evidence="2 3">C5-26</strain>
    </source>
</reference>
<evidence type="ECO:0000259" key="1">
    <source>
        <dbReference type="Pfam" id="PF08840"/>
    </source>
</evidence>
<feature type="domain" description="BAAT/Acyl-CoA thioester hydrolase C-terminal" evidence="1">
    <location>
        <begin position="14"/>
        <end position="117"/>
    </location>
</feature>
<dbReference type="InterPro" id="IPR014940">
    <property type="entry name" value="BAAT_C"/>
</dbReference>
<comment type="caution">
    <text evidence="2">The sequence shown here is derived from an EMBL/GenBank/DDBJ whole genome shotgun (WGS) entry which is preliminary data.</text>
</comment>
<name>A0A563DZY5_9MICO</name>
<reference evidence="2 3" key="2">
    <citation type="submission" date="2019-08" db="EMBL/GenBank/DDBJ databases">
        <title>Jejuicoccus antrihumi gen. nov., sp. nov., a new member of the family Dermacoccaceae isolated from a cave.</title>
        <authorList>
            <person name="Schumann P."/>
            <person name="Kim I.S."/>
        </authorList>
    </citation>
    <scope>NUCLEOTIDE SEQUENCE [LARGE SCALE GENOMIC DNA]</scope>
    <source>
        <strain evidence="2 3">C5-26</strain>
    </source>
</reference>
<dbReference type="AlphaFoldDB" id="A0A563DZY5"/>
<accession>A0A563DZY5</accession>
<protein>
    <recommendedName>
        <fullName evidence="1">BAAT/Acyl-CoA thioester hydrolase C-terminal domain-containing protein</fullName>
    </recommendedName>
</protein>
<dbReference type="Pfam" id="PF08840">
    <property type="entry name" value="BAAT_C"/>
    <property type="match status" value="1"/>
</dbReference>